<keyword evidence="2" id="KW-1185">Reference proteome</keyword>
<evidence type="ECO:0000313" key="2">
    <source>
        <dbReference type="Proteomes" id="UP001178508"/>
    </source>
</evidence>
<dbReference type="AlphaFoldDB" id="A0AAV1H7S2"/>
<organism evidence="1 2">
    <name type="scientific">Xyrichtys novacula</name>
    <name type="common">Pearly razorfish</name>
    <name type="synonym">Hemipteronotus novacula</name>
    <dbReference type="NCBI Taxonomy" id="13765"/>
    <lineage>
        <taxon>Eukaryota</taxon>
        <taxon>Metazoa</taxon>
        <taxon>Chordata</taxon>
        <taxon>Craniata</taxon>
        <taxon>Vertebrata</taxon>
        <taxon>Euteleostomi</taxon>
        <taxon>Actinopterygii</taxon>
        <taxon>Neopterygii</taxon>
        <taxon>Teleostei</taxon>
        <taxon>Neoteleostei</taxon>
        <taxon>Acanthomorphata</taxon>
        <taxon>Eupercaria</taxon>
        <taxon>Labriformes</taxon>
        <taxon>Labridae</taxon>
        <taxon>Xyrichtys</taxon>
    </lineage>
</organism>
<reference evidence="1" key="1">
    <citation type="submission" date="2023-08" db="EMBL/GenBank/DDBJ databases">
        <authorList>
            <person name="Alioto T."/>
            <person name="Alioto T."/>
            <person name="Gomez Garrido J."/>
        </authorList>
    </citation>
    <scope>NUCLEOTIDE SEQUENCE</scope>
</reference>
<dbReference type="Proteomes" id="UP001178508">
    <property type="component" value="Chromosome 19"/>
</dbReference>
<gene>
    <name evidence="1" type="ORF">XNOV1_A008178</name>
</gene>
<sequence length="119" mass="13812">MALFPVLQHPALHGRHRFKNKRKNLSNTKELQTQQATHKSNAYLRERTHLFPPSVIRFINSSEYCIRNIQFFFHSAADVKSTERYSTNDGVWQPRSKVPVRRNAEAALFSEEPGTDVCL</sequence>
<dbReference type="EMBL" id="OY660882">
    <property type="protein sequence ID" value="CAJ1080252.1"/>
    <property type="molecule type" value="Genomic_DNA"/>
</dbReference>
<proteinExistence type="predicted"/>
<protein>
    <submittedName>
        <fullName evidence="1">Uncharacterized protein</fullName>
    </submittedName>
</protein>
<accession>A0AAV1H7S2</accession>
<name>A0AAV1H7S2_XYRNO</name>
<evidence type="ECO:0000313" key="1">
    <source>
        <dbReference type="EMBL" id="CAJ1080252.1"/>
    </source>
</evidence>